<reference evidence="2 3" key="1">
    <citation type="journal article" date="2013" name="Nat. Commun.">
        <title>Genome analysis reveals insights into physiology and longevity of the Brandt's bat Myotis brandtii.</title>
        <authorList>
            <person name="Seim I."/>
            <person name="Fang X."/>
            <person name="Xiong Z."/>
            <person name="Lobanov A.V."/>
            <person name="Huang Z."/>
            <person name="Ma S."/>
            <person name="Feng Y."/>
            <person name="Turanov A.A."/>
            <person name="Zhu Y."/>
            <person name="Lenz T.L."/>
            <person name="Gerashchenko M.V."/>
            <person name="Fan D."/>
            <person name="Hee Yim S."/>
            <person name="Yao X."/>
            <person name="Jordan D."/>
            <person name="Xiong Y."/>
            <person name="Ma Y."/>
            <person name="Lyapunov A.N."/>
            <person name="Chen G."/>
            <person name="Kulakova O.I."/>
            <person name="Sun Y."/>
            <person name="Lee S.G."/>
            <person name="Bronson R.T."/>
            <person name="Moskalev A.A."/>
            <person name="Sunyaev S.R."/>
            <person name="Zhang G."/>
            <person name="Krogh A."/>
            <person name="Wang J."/>
            <person name="Gladyshev V.N."/>
        </authorList>
    </citation>
    <scope>NUCLEOTIDE SEQUENCE [LARGE SCALE GENOMIC DNA]</scope>
</reference>
<keyword evidence="3" id="KW-1185">Reference proteome</keyword>
<sequence length="88" mass="9482">MAVGLSRGGGGHSAGTEKQTIPRAESEECVSNARPVPLGRDVGRPMLRKRRQYVDVITGQRRPGITVQRFGLWPGTDMAGHACAEHCV</sequence>
<proteinExistence type="predicted"/>
<feature type="region of interest" description="Disordered" evidence="1">
    <location>
        <begin position="1"/>
        <end position="44"/>
    </location>
</feature>
<dbReference type="EMBL" id="KE163531">
    <property type="protein sequence ID" value="EPQ12635.1"/>
    <property type="molecule type" value="Genomic_DNA"/>
</dbReference>
<gene>
    <name evidence="2" type="ORF">D623_10010775</name>
</gene>
<organism evidence="2 3">
    <name type="scientific">Myotis brandtii</name>
    <name type="common">Brandt's bat</name>
    <dbReference type="NCBI Taxonomy" id="109478"/>
    <lineage>
        <taxon>Eukaryota</taxon>
        <taxon>Metazoa</taxon>
        <taxon>Chordata</taxon>
        <taxon>Craniata</taxon>
        <taxon>Vertebrata</taxon>
        <taxon>Euteleostomi</taxon>
        <taxon>Mammalia</taxon>
        <taxon>Eutheria</taxon>
        <taxon>Laurasiatheria</taxon>
        <taxon>Chiroptera</taxon>
        <taxon>Yangochiroptera</taxon>
        <taxon>Vespertilionidae</taxon>
        <taxon>Myotis</taxon>
    </lineage>
</organism>
<feature type="compositionally biased region" description="Gly residues" evidence="1">
    <location>
        <begin position="1"/>
        <end position="13"/>
    </location>
</feature>
<dbReference type="AlphaFoldDB" id="S7N8X7"/>
<evidence type="ECO:0000313" key="2">
    <source>
        <dbReference type="EMBL" id="EPQ12635.1"/>
    </source>
</evidence>
<name>S7N8X7_MYOBR</name>
<dbReference type="Proteomes" id="UP000052978">
    <property type="component" value="Unassembled WGS sequence"/>
</dbReference>
<protein>
    <submittedName>
        <fullName evidence="2">Uncharacterized protein</fullName>
    </submittedName>
</protein>
<evidence type="ECO:0000256" key="1">
    <source>
        <dbReference type="SAM" id="MobiDB-lite"/>
    </source>
</evidence>
<accession>S7N8X7</accession>
<evidence type="ECO:0000313" key="3">
    <source>
        <dbReference type="Proteomes" id="UP000052978"/>
    </source>
</evidence>